<keyword evidence="2" id="KW-1185">Reference proteome</keyword>
<sequence>MDLGQNKASAKAVASMSKGVDNMTQVIANQTSTTAGASQPAVNKTEPKPFGGLPRELRIKVYNFAILQIQPIEPMEATGESRKFKDAASPIITETDGVEHQRHPTAVHAFTSLLLTCKMLNQELLAKAEFYSVSVPCTMIE</sequence>
<evidence type="ECO:0000313" key="1">
    <source>
        <dbReference type="EMBL" id="KAK1640213.1"/>
    </source>
</evidence>
<gene>
    <name evidence="1" type="ORF">BDP81DRAFT_390943</name>
</gene>
<dbReference type="Proteomes" id="UP001243989">
    <property type="component" value="Unassembled WGS sequence"/>
</dbReference>
<dbReference type="AlphaFoldDB" id="A0AAI9ZXX6"/>
<dbReference type="GeneID" id="85472344"/>
<proteinExistence type="predicted"/>
<protein>
    <submittedName>
        <fullName evidence="1">Uncharacterized protein</fullName>
    </submittedName>
</protein>
<name>A0AAI9ZXX6_9PEZI</name>
<evidence type="ECO:0000313" key="2">
    <source>
        <dbReference type="Proteomes" id="UP001243989"/>
    </source>
</evidence>
<dbReference type="RefSeq" id="XP_060448820.1">
    <property type="nucleotide sequence ID" value="XM_060587482.1"/>
</dbReference>
<reference evidence="1" key="1">
    <citation type="submission" date="2021-06" db="EMBL/GenBank/DDBJ databases">
        <title>Comparative genomics, transcriptomics and evolutionary studies reveal genomic signatures of adaptation to plant cell wall in hemibiotrophic fungi.</title>
        <authorList>
            <consortium name="DOE Joint Genome Institute"/>
            <person name="Baroncelli R."/>
            <person name="Diaz J.F."/>
            <person name="Benocci T."/>
            <person name="Peng M."/>
            <person name="Battaglia E."/>
            <person name="Haridas S."/>
            <person name="Andreopoulos W."/>
            <person name="Labutti K."/>
            <person name="Pangilinan J."/>
            <person name="Floch G.L."/>
            <person name="Makela M.R."/>
            <person name="Henrissat B."/>
            <person name="Grigoriev I.V."/>
            <person name="Crouch J.A."/>
            <person name="De Vries R.P."/>
            <person name="Sukno S.A."/>
            <person name="Thon M.R."/>
        </authorList>
    </citation>
    <scope>NUCLEOTIDE SEQUENCE</scope>
    <source>
        <strain evidence="1">CBS 102054</strain>
    </source>
</reference>
<organism evidence="1 2">
    <name type="scientific">Colletotrichum phormii</name>
    <dbReference type="NCBI Taxonomy" id="359342"/>
    <lineage>
        <taxon>Eukaryota</taxon>
        <taxon>Fungi</taxon>
        <taxon>Dikarya</taxon>
        <taxon>Ascomycota</taxon>
        <taxon>Pezizomycotina</taxon>
        <taxon>Sordariomycetes</taxon>
        <taxon>Hypocreomycetidae</taxon>
        <taxon>Glomerellales</taxon>
        <taxon>Glomerellaceae</taxon>
        <taxon>Colletotrichum</taxon>
        <taxon>Colletotrichum acutatum species complex</taxon>
    </lineage>
</organism>
<comment type="caution">
    <text evidence="1">The sequence shown here is derived from an EMBL/GenBank/DDBJ whole genome shotgun (WGS) entry which is preliminary data.</text>
</comment>
<dbReference type="EMBL" id="JAHMHQ010000004">
    <property type="protein sequence ID" value="KAK1640213.1"/>
    <property type="molecule type" value="Genomic_DNA"/>
</dbReference>
<accession>A0AAI9ZXX6</accession>